<reference evidence="1" key="1">
    <citation type="journal article" date="2012" name="PLoS ONE">
        <title>Gene sets for utilization of primary and secondary nutrition supplies in the distal gut of endangered iberian lynx.</title>
        <authorList>
            <person name="Alcaide M."/>
            <person name="Messina E."/>
            <person name="Richter M."/>
            <person name="Bargiela R."/>
            <person name="Peplies J."/>
            <person name="Huws S.A."/>
            <person name="Newbold C.J."/>
            <person name="Golyshin P.N."/>
            <person name="Simon M.A."/>
            <person name="Lopez G."/>
            <person name="Yakimov M.M."/>
            <person name="Ferrer M."/>
        </authorList>
    </citation>
    <scope>NUCLEOTIDE SEQUENCE</scope>
</reference>
<feature type="non-terminal residue" evidence="1">
    <location>
        <position position="1"/>
    </location>
</feature>
<evidence type="ECO:0000313" key="1">
    <source>
        <dbReference type="EMBL" id="EJW99443.1"/>
    </source>
</evidence>
<organism evidence="1">
    <name type="scientific">gut metagenome</name>
    <dbReference type="NCBI Taxonomy" id="749906"/>
    <lineage>
        <taxon>unclassified sequences</taxon>
        <taxon>metagenomes</taxon>
        <taxon>organismal metagenomes</taxon>
    </lineage>
</organism>
<name>J9FY07_9ZZZZ</name>
<gene>
    <name evidence="1" type="ORF">EVA_12449</name>
</gene>
<accession>J9FY07</accession>
<sequence>IFQYLQEKVKPMTWEYIDSSEAKADIEQYSK</sequence>
<protein>
    <submittedName>
        <fullName evidence="1">Uncharacterized protein</fullName>
    </submittedName>
</protein>
<dbReference type="AlphaFoldDB" id="J9FY07"/>
<dbReference type="EMBL" id="AMCI01003800">
    <property type="protein sequence ID" value="EJW99443.1"/>
    <property type="molecule type" value="Genomic_DNA"/>
</dbReference>
<comment type="caution">
    <text evidence="1">The sequence shown here is derived from an EMBL/GenBank/DDBJ whole genome shotgun (WGS) entry which is preliminary data.</text>
</comment>
<proteinExistence type="predicted"/>